<evidence type="ECO:0000256" key="9">
    <source>
        <dbReference type="PROSITE-ProRule" id="PRU00708"/>
    </source>
</evidence>
<dbReference type="InterPro" id="IPR027417">
    <property type="entry name" value="P-loop_NTPase"/>
</dbReference>
<evidence type="ECO:0000256" key="3">
    <source>
        <dbReference type="ARBA" id="ARBA00022634"/>
    </source>
</evidence>
<dbReference type="GO" id="GO:0004797">
    <property type="term" value="F:thymidine kinase activity"/>
    <property type="evidence" value="ECO:0007669"/>
    <property type="project" value="UniProtKB-EC"/>
</dbReference>
<keyword evidence="4" id="KW-0808">Transferase</keyword>
<dbReference type="PROSITE" id="PS00603">
    <property type="entry name" value="TK_CELLULAR_TYPE"/>
    <property type="match status" value="1"/>
</dbReference>
<protein>
    <recommendedName>
        <fullName evidence="2">thymidine kinase</fullName>
        <ecNumber evidence="2">2.7.1.21</ecNumber>
    </recommendedName>
</protein>
<dbReference type="InterPro" id="IPR046960">
    <property type="entry name" value="PPR_At4g14850-like_plant"/>
</dbReference>
<dbReference type="GO" id="GO:0071897">
    <property type="term" value="P:DNA biosynthetic process"/>
    <property type="evidence" value="ECO:0007669"/>
    <property type="project" value="UniProtKB-KW"/>
</dbReference>
<accession>A0AAW2JPK2</accession>
<dbReference type="FunFam" id="3.30.60.20:FF:000051">
    <property type="entry name" value="Thymidine kinase"/>
    <property type="match status" value="1"/>
</dbReference>
<keyword evidence="5" id="KW-0677">Repeat</keyword>
<dbReference type="GO" id="GO:0009451">
    <property type="term" value="P:RNA modification"/>
    <property type="evidence" value="ECO:0007669"/>
    <property type="project" value="InterPro"/>
</dbReference>
<dbReference type="Gene3D" id="3.30.60.20">
    <property type="match status" value="1"/>
</dbReference>
<dbReference type="InterPro" id="IPR046848">
    <property type="entry name" value="E_motif"/>
</dbReference>
<evidence type="ECO:0000256" key="7">
    <source>
        <dbReference type="ARBA" id="ARBA00022777"/>
    </source>
</evidence>
<dbReference type="InterPro" id="IPR001267">
    <property type="entry name" value="Thymidine_kinase"/>
</dbReference>
<comment type="caution">
    <text evidence="10">The sequence shown here is derived from an EMBL/GenBank/DDBJ whole genome shotgun (WGS) entry which is preliminary data.</text>
</comment>
<dbReference type="InterPro" id="IPR020633">
    <property type="entry name" value="Thymidine_kinase_CS"/>
</dbReference>
<dbReference type="EC" id="2.7.1.21" evidence="2"/>
<keyword evidence="7" id="KW-0418">Kinase</keyword>
<dbReference type="AlphaFoldDB" id="A0AAW2JPK2"/>
<evidence type="ECO:0000256" key="8">
    <source>
        <dbReference type="ARBA" id="ARBA00022840"/>
    </source>
</evidence>
<dbReference type="FunFam" id="1.25.40.10:FF:000090">
    <property type="entry name" value="Pentatricopeptide repeat-containing protein, chloroplastic"/>
    <property type="match status" value="1"/>
</dbReference>
<dbReference type="Pfam" id="PF13041">
    <property type="entry name" value="PPR_2"/>
    <property type="match status" value="2"/>
</dbReference>
<dbReference type="PROSITE" id="PS51375">
    <property type="entry name" value="PPR"/>
    <property type="match status" value="3"/>
</dbReference>
<dbReference type="PANTHER" id="PTHR47926">
    <property type="entry name" value="PENTATRICOPEPTIDE REPEAT-CONTAINING PROTEIN"/>
    <property type="match status" value="1"/>
</dbReference>
<dbReference type="GO" id="GO:0003723">
    <property type="term" value="F:RNA binding"/>
    <property type="evidence" value="ECO:0007669"/>
    <property type="project" value="InterPro"/>
</dbReference>
<dbReference type="InterPro" id="IPR011990">
    <property type="entry name" value="TPR-like_helical_dom_sf"/>
</dbReference>
<dbReference type="InterPro" id="IPR002885">
    <property type="entry name" value="PPR_rpt"/>
</dbReference>
<dbReference type="PANTHER" id="PTHR47926:SF347">
    <property type="entry name" value="PENTATRICOPEPTIDE REPEAT-CONTAINING PROTEIN"/>
    <property type="match status" value="1"/>
</dbReference>
<keyword evidence="6" id="KW-0547">Nucleotide-binding</keyword>
<evidence type="ECO:0000256" key="5">
    <source>
        <dbReference type="ARBA" id="ARBA00022737"/>
    </source>
</evidence>
<dbReference type="GO" id="GO:0005524">
    <property type="term" value="F:ATP binding"/>
    <property type="evidence" value="ECO:0007669"/>
    <property type="project" value="UniProtKB-KW"/>
</dbReference>
<evidence type="ECO:0000256" key="4">
    <source>
        <dbReference type="ARBA" id="ARBA00022679"/>
    </source>
</evidence>
<proteinExistence type="inferred from homology"/>
<dbReference type="Gene3D" id="3.40.50.300">
    <property type="entry name" value="P-loop containing nucleotide triphosphate hydrolases"/>
    <property type="match status" value="2"/>
</dbReference>
<dbReference type="Pfam" id="PF00265">
    <property type="entry name" value="TK"/>
    <property type="match status" value="1"/>
</dbReference>
<dbReference type="Pfam" id="PF20431">
    <property type="entry name" value="E_motif"/>
    <property type="match status" value="1"/>
</dbReference>
<feature type="repeat" description="PPR" evidence="9">
    <location>
        <begin position="221"/>
        <end position="255"/>
    </location>
</feature>
<evidence type="ECO:0000256" key="1">
    <source>
        <dbReference type="ARBA" id="ARBA00007587"/>
    </source>
</evidence>
<evidence type="ECO:0000256" key="6">
    <source>
        <dbReference type="ARBA" id="ARBA00022741"/>
    </source>
</evidence>
<name>A0AAW2JPK2_SESRA</name>
<evidence type="ECO:0000256" key="2">
    <source>
        <dbReference type="ARBA" id="ARBA00012118"/>
    </source>
</evidence>
<keyword evidence="8" id="KW-0067">ATP-binding</keyword>
<comment type="similarity">
    <text evidence="1">Belongs to the thymidine kinase family.</text>
</comment>
<dbReference type="SUPFAM" id="SSF57716">
    <property type="entry name" value="Glucocorticoid receptor-like (DNA-binding domain)"/>
    <property type="match status" value="1"/>
</dbReference>
<feature type="repeat" description="PPR" evidence="9">
    <location>
        <begin position="322"/>
        <end position="356"/>
    </location>
</feature>
<reference evidence="10" key="2">
    <citation type="journal article" date="2024" name="Plant">
        <title>Genomic evolution and insights into agronomic trait innovations of Sesamum species.</title>
        <authorList>
            <person name="Miao H."/>
            <person name="Wang L."/>
            <person name="Qu L."/>
            <person name="Liu H."/>
            <person name="Sun Y."/>
            <person name="Le M."/>
            <person name="Wang Q."/>
            <person name="Wei S."/>
            <person name="Zheng Y."/>
            <person name="Lin W."/>
            <person name="Duan Y."/>
            <person name="Cao H."/>
            <person name="Xiong S."/>
            <person name="Wang X."/>
            <person name="Wei L."/>
            <person name="Li C."/>
            <person name="Ma Q."/>
            <person name="Ju M."/>
            <person name="Zhao R."/>
            <person name="Li G."/>
            <person name="Mu C."/>
            <person name="Tian Q."/>
            <person name="Mei H."/>
            <person name="Zhang T."/>
            <person name="Gao T."/>
            <person name="Zhang H."/>
        </authorList>
    </citation>
    <scope>NUCLEOTIDE SEQUENCE</scope>
    <source>
        <strain evidence="10">G02</strain>
    </source>
</reference>
<organism evidence="10">
    <name type="scientific">Sesamum radiatum</name>
    <name type="common">Black benniseed</name>
    <dbReference type="NCBI Taxonomy" id="300843"/>
    <lineage>
        <taxon>Eukaryota</taxon>
        <taxon>Viridiplantae</taxon>
        <taxon>Streptophyta</taxon>
        <taxon>Embryophyta</taxon>
        <taxon>Tracheophyta</taxon>
        <taxon>Spermatophyta</taxon>
        <taxon>Magnoliopsida</taxon>
        <taxon>eudicotyledons</taxon>
        <taxon>Gunneridae</taxon>
        <taxon>Pentapetalae</taxon>
        <taxon>asterids</taxon>
        <taxon>lamiids</taxon>
        <taxon>Lamiales</taxon>
        <taxon>Pedaliaceae</taxon>
        <taxon>Sesamum</taxon>
    </lineage>
</organism>
<feature type="repeat" description="PPR" evidence="9">
    <location>
        <begin position="357"/>
        <end position="392"/>
    </location>
</feature>
<dbReference type="SUPFAM" id="SSF52540">
    <property type="entry name" value="P-loop containing nucleoside triphosphate hydrolases"/>
    <property type="match status" value="1"/>
</dbReference>
<evidence type="ECO:0000313" key="10">
    <source>
        <dbReference type="EMBL" id="KAL0296479.1"/>
    </source>
</evidence>
<gene>
    <name evidence="10" type="ORF">Sradi_6700000</name>
</gene>
<reference evidence="10" key="1">
    <citation type="submission" date="2020-06" db="EMBL/GenBank/DDBJ databases">
        <authorList>
            <person name="Li T."/>
            <person name="Hu X."/>
            <person name="Zhang T."/>
            <person name="Song X."/>
            <person name="Zhang H."/>
            <person name="Dai N."/>
            <person name="Sheng W."/>
            <person name="Hou X."/>
            <person name="Wei L."/>
        </authorList>
    </citation>
    <scope>NUCLEOTIDE SEQUENCE</scope>
    <source>
        <strain evidence="10">G02</strain>
        <tissue evidence="10">Leaf</tissue>
    </source>
</reference>
<keyword evidence="3" id="KW-0237">DNA synthesis</keyword>
<dbReference type="EMBL" id="JACGWJ010000032">
    <property type="protein sequence ID" value="KAL0296479.1"/>
    <property type="molecule type" value="Genomic_DNA"/>
</dbReference>
<sequence length="641" mass="71242">MFKLSGMKSILSISPALSNPTAASSPLSLFFHRQASVFRRTTAKIKPFDKPNFLTTLSVINSLANYSRPSSSGQSRGLCTELGRSGEIHVIVGPMFAGKTTTLLKRMKSESSNGRFQGDSIKNSCHLDRTLKDLCFTGRVKEAVGILCCTGVKVFSETYSLLLQECIFRKEFKKGRRIHWQMVVVGFIPDEYLKIKLLILYAKAGDLDTAHILFDLLLMKTLISWNAIIAGYVQKGLEEVGLSLYHRMRQYGWMPDQYTFASVFRACSSLAILEQGKQAHGILIKSQISGNVVVSSALMDMYFKCSNPDDGFQVFDKSLEKNVITWTSLISGYGLHGQVSEVLDSFRQMINEGFKPNQITFLAVLSACSHGGLVDEGREYFLSMMRDYGVQPRGKHYAVMVDLLGRAGRLEEAYTFVEMSPCKDHPAVWGALLGSCRIHGNVEMVKLAAKNFFELEPENAGKYVVLSNAYATFGLWKDVAEIRSVMKGSGIKKEPGYSMIEILVLFGKQGMSFFANLEVIGIDEAQFFEGLYDFCSKAADHDGKTVIVAGLDGDYLRRSFGSVLDIIPIADSVTKLNARCEVCGKRAFFTLRKTDETKTELIAGAEVYMPVCRQHYVSGQVVKETTKAVLESQNRQISSIL</sequence>
<dbReference type="FunFam" id="1.25.40.10:FF:000341">
    <property type="entry name" value="Pentatricopeptide repeat-containing protein chloroplastic"/>
    <property type="match status" value="1"/>
</dbReference>
<dbReference type="Gene3D" id="1.25.40.10">
    <property type="entry name" value="Tetratricopeptide repeat domain"/>
    <property type="match status" value="2"/>
</dbReference>
<dbReference type="NCBIfam" id="TIGR00756">
    <property type="entry name" value="PPR"/>
    <property type="match status" value="3"/>
</dbReference>